<dbReference type="EMBL" id="CANI01000052">
    <property type="protein sequence ID" value="CCM79630.1"/>
    <property type="molecule type" value="Genomic_DNA"/>
</dbReference>
<proteinExistence type="predicted"/>
<sequence>MKSIGEISIAAARKGGISGILVVREAGESTAAGASTSWPEGEAGPTAPRLRTPSYRPGRRSRP</sequence>
<gene>
    <name evidence="2" type="ORF">BN77_p30057</name>
</gene>
<feature type="compositionally biased region" description="Low complexity" evidence="1">
    <location>
        <begin position="28"/>
        <end position="37"/>
    </location>
</feature>
<feature type="region of interest" description="Disordered" evidence="1">
    <location>
        <begin position="28"/>
        <end position="63"/>
    </location>
</feature>
<name>K0Q3V8_9HYPH</name>
<dbReference type="AlphaFoldDB" id="K0Q3V8"/>
<evidence type="ECO:0000313" key="2">
    <source>
        <dbReference type="EMBL" id="CCM79630.1"/>
    </source>
</evidence>
<comment type="caution">
    <text evidence="2">The sequence shown here is derived from an EMBL/GenBank/DDBJ whole genome shotgun (WGS) entry which is preliminary data.</text>
</comment>
<accession>K0Q3V8</accession>
<evidence type="ECO:0000256" key="1">
    <source>
        <dbReference type="SAM" id="MobiDB-lite"/>
    </source>
</evidence>
<keyword evidence="3" id="KW-1185">Reference proteome</keyword>
<organism evidence="2 3">
    <name type="scientific">Rhizobium mesoamericanum STM3625</name>
    <dbReference type="NCBI Taxonomy" id="1211777"/>
    <lineage>
        <taxon>Bacteria</taxon>
        <taxon>Pseudomonadati</taxon>
        <taxon>Pseudomonadota</taxon>
        <taxon>Alphaproteobacteria</taxon>
        <taxon>Hyphomicrobiales</taxon>
        <taxon>Rhizobiaceae</taxon>
        <taxon>Rhizobium/Agrobacterium group</taxon>
        <taxon>Rhizobium</taxon>
    </lineage>
</organism>
<dbReference type="HOGENOM" id="CLU_2882878_0_0_5"/>
<protein>
    <submittedName>
        <fullName evidence="2">Uncharacterized protein</fullName>
    </submittedName>
</protein>
<reference evidence="2 3" key="1">
    <citation type="journal article" date="2013" name="Genome Announc.">
        <title>Draft Genome Sequence of Rhizobium mesoamericanum STM3625, a Nitrogen-Fixing Symbiont of Mimosa pudica Isolated in French Guiana (South America).</title>
        <authorList>
            <person name="Moulin L."/>
            <person name="Mornico D."/>
            <person name="Melkonian R."/>
            <person name="Klonowska A."/>
        </authorList>
    </citation>
    <scope>NUCLEOTIDE SEQUENCE [LARGE SCALE GENOMIC DNA]</scope>
    <source>
        <strain evidence="2 3">STM3625</strain>
    </source>
</reference>
<dbReference type="Proteomes" id="UP000009319">
    <property type="component" value="Unassembled WGS sequence"/>
</dbReference>
<dbReference type="STRING" id="1211777.BN77_p30057"/>
<evidence type="ECO:0000313" key="3">
    <source>
        <dbReference type="Proteomes" id="UP000009319"/>
    </source>
</evidence>